<sequence>MILVWGKSPKHKIERKFITFFELKFCLMQKKYFYA</sequence>
<organism evidence="1 2">
    <name type="scientific">Ciona intestinalis</name>
    <name type="common">Transparent sea squirt</name>
    <name type="synonym">Ascidia intestinalis</name>
    <dbReference type="NCBI Taxonomy" id="7719"/>
    <lineage>
        <taxon>Eukaryota</taxon>
        <taxon>Metazoa</taxon>
        <taxon>Chordata</taxon>
        <taxon>Tunicata</taxon>
        <taxon>Ascidiacea</taxon>
        <taxon>Phlebobranchia</taxon>
        <taxon>Cionidae</taxon>
        <taxon>Ciona</taxon>
    </lineage>
</organism>
<dbReference type="Proteomes" id="UP000008144">
    <property type="component" value="Unassembled WGS sequence"/>
</dbReference>
<evidence type="ECO:0000313" key="1">
    <source>
        <dbReference type="Ensembl" id="ENSCINP00000036342.1"/>
    </source>
</evidence>
<dbReference type="InParanoid" id="H2Y357"/>
<name>H2Y357_CIOIN</name>
<proteinExistence type="predicted"/>
<evidence type="ECO:0000313" key="2">
    <source>
        <dbReference type="Proteomes" id="UP000008144"/>
    </source>
</evidence>
<dbReference type="HOGENOM" id="CLU_3370821_0_0_1"/>
<dbReference type="AlphaFoldDB" id="H2Y357"/>
<keyword evidence="2" id="KW-1185">Reference proteome</keyword>
<protein>
    <submittedName>
        <fullName evidence="1">Uncharacterized protein</fullName>
    </submittedName>
</protein>
<dbReference type="Ensembl" id="ENSCINT00000034572.1">
    <property type="protein sequence ID" value="ENSCINP00000036342.1"/>
    <property type="gene ID" value="ENSCING00000023941.1"/>
</dbReference>
<reference evidence="2" key="1">
    <citation type="journal article" date="2002" name="Science">
        <title>The draft genome of Ciona intestinalis: insights into chordate and vertebrate origins.</title>
        <authorList>
            <person name="Dehal P."/>
            <person name="Satou Y."/>
            <person name="Campbell R.K."/>
            <person name="Chapman J."/>
            <person name="Degnan B."/>
            <person name="De Tomaso A."/>
            <person name="Davidson B."/>
            <person name="Di Gregorio A."/>
            <person name="Gelpke M."/>
            <person name="Goodstein D.M."/>
            <person name="Harafuji N."/>
            <person name="Hastings K.E."/>
            <person name="Ho I."/>
            <person name="Hotta K."/>
            <person name="Huang W."/>
            <person name="Kawashima T."/>
            <person name="Lemaire P."/>
            <person name="Martinez D."/>
            <person name="Meinertzhagen I.A."/>
            <person name="Necula S."/>
            <person name="Nonaka M."/>
            <person name="Putnam N."/>
            <person name="Rash S."/>
            <person name="Saiga H."/>
            <person name="Satake M."/>
            <person name="Terry A."/>
            <person name="Yamada L."/>
            <person name="Wang H.G."/>
            <person name="Awazu S."/>
            <person name="Azumi K."/>
            <person name="Boore J."/>
            <person name="Branno M."/>
            <person name="Chin-Bow S."/>
            <person name="DeSantis R."/>
            <person name="Doyle S."/>
            <person name="Francino P."/>
            <person name="Keys D.N."/>
            <person name="Haga S."/>
            <person name="Hayashi H."/>
            <person name="Hino K."/>
            <person name="Imai K.S."/>
            <person name="Inaba K."/>
            <person name="Kano S."/>
            <person name="Kobayashi K."/>
            <person name="Kobayashi M."/>
            <person name="Lee B.I."/>
            <person name="Makabe K.W."/>
            <person name="Manohar C."/>
            <person name="Matassi G."/>
            <person name="Medina M."/>
            <person name="Mochizuki Y."/>
            <person name="Mount S."/>
            <person name="Morishita T."/>
            <person name="Miura S."/>
            <person name="Nakayama A."/>
            <person name="Nishizaka S."/>
            <person name="Nomoto H."/>
            <person name="Ohta F."/>
            <person name="Oishi K."/>
            <person name="Rigoutsos I."/>
            <person name="Sano M."/>
            <person name="Sasaki A."/>
            <person name="Sasakura Y."/>
            <person name="Shoguchi E."/>
            <person name="Shin-i T."/>
            <person name="Spagnuolo A."/>
            <person name="Stainier D."/>
            <person name="Suzuki M.M."/>
            <person name="Tassy O."/>
            <person name="Takatori N."/>
            <person name="Tokuoka M."/>
            <person name="Yagi K."/>
            <person name="Yoshizaki F."/>
            <person name="Wada S."/>
            <person name="Zhang C."/>
            <person name="Hyatt P.D."/>
            <person name="Larimer F."/>
            <person name="Detter C."/>
            <person name="Doggett N."/>
            <person name="Glavina T."/>
            <person name="Hawkins T."/>
            <person name="Richardson P."/>
            <person name="Lucas S."/>
            <person name="Kohara Y."/>
            <person name="Levine M."/>
            <person name="Satoh N."/>
            <person name="Rokhsar D.S."/>
        </authorList>
    </citation>
    <scope>NUCLEOTIDE SEQUENCE [LARGE SCALE GENOMIC DNA]</scope>
</reference>
<reference evidence="1" key="3">
    <citation type="submission" date="2025-09" db="UniProtKB">
        <authorList>
            <consortium name="Ensembl"/>
        </authorList>
    </citation>
    <scope>IDENTIFICATION</scope>
</reference>
<accession>H2Y357</accession>
<reference evidence="1" key="2">
    <citation type="submission" date="2025-08" db="UniProtKB">
        <authorList>
            <consortium name="Ensembl"/>
        </authorList>
    </citation>
    <scope>IDENTIFICATION</scope>
</reference>